<sequence length="219" mass="21916">MNVVAARFPWMLSLLFSLSSLAPGRVLAASEVPSEEILPSPSRNTSPEEPAPESRSAALEALHTSARILVELGAMSATSLSLALPGYFVGNGSCQNHSGIGACLDEAAAGALVGAAVGAPIGVMWGARLLGGKGTWGGTLLGAGVGAGTGTVTSLLFVKKGDFLIVYTAALAGSILGSLVGYEVSHSIHSRPPDPTEVHVQPLVAVGQGGMTLGLGGSF</sequence>
<keyword evidence="5" id="KW-1185">Reference proteome</keyword>
<dbReference type="EMBL" id="CP071091">
    <property type="protein sequence ID" value="QSQ11256.1"/>
    <property type="molecule type" value="Genomic_DNA"/>
</dbReference>
<feature type="transmembrane region" description="Helical" evidence="2">
    <location>
        <begin position="164"/>
        <end position="182"/>
    </location>
</feature>
<evidence type="ECO:0000313" key="4">
    <source>
        <dbReference type="EMBL" id="QSQ11256.1"/>
    </source>
</evidence>
<feature type="chain" id="PRO_5045147880" description="Lipoprotein" evidence="3">
    <location>
        <begin position="29"/>
        <end position="219"/>
    </location>
</feature>
<proteinExistence type="predicted"/>
<feature type="region of interest" description="Disordered" evidence="1">
    <location>
        <begin position="36"/>
        <end position="57"/>
    </location>
</feature>
<keyword evidence="2" id="KW-0472">Membrane</keyword>
<name>A0ABX7MY86_9BACT</name>
<gene>
    <name evidence="4" type="ORF">JY572_22850</name>
</gene>
<evidence type="ECO:0000256" key="2">
    <source>
        <dbReference type="SAM" id="Phobius"/>
    </source>
</evidence>
<feature type="signal peptide" evidence="3">
    <location>
        <begin position="1"/>
        <end position="28"/>
    </location>
</feature>
<keyword evidence="3" id="KW-0732">Signal</keyword>
<keyword evidence="2" id="KW-1133">Transmembrane helix</keyword>
<evidence type="ECO:0000256" key="3">
    <source>
        <dbReference type="SAM" id="SignalP"/>
    </source>
</evidence>
<feature type="transmembrane region" description="Helical" evidence="2">
    <location>
        <begin position="139"/>
        <end position="158"/>
    </location>
</feature>
<accession>A0ABX7MY86</accession>
<evidence type="ECO:0008006" key="6">
    <source>
        <dbReference type="Google" id="ProtNLM"/>
    </source>
</evidence>
<evidence type="ECO:0000313" key="5">
    <source>
        <dbReference type="Proteomes" id="UP000663090"/>
    </source>
</evidence>
<reference evidence="4 5" key="1">
    <citation type="submission" date="2021-02" db="EMBL/GenBank/DDBJ databases">
        <title>De Novo genome assembly of isolated myxobacteria.</title>
        <authorList>
            <person name="Stevens D.C."/>
        </authorList>
    </citation>
    <scope>NUCLEOTIDE SEQUENCE [LARGE SCALE GENOMIC DNA]</scope>
    <source>
        <strain evidence="4 5">SCHIC003</strain>
    </source>
</reference>
<evidence type="ECO:0000256" key="1">
    <source>
        <dbReference type="SAM" id="MobiDB-lite"/>
    </source>
</evidence>
<dbReference type="RefSeq" id="WP_206713013.1">
    <property type="nucleotide sequence ID" value="NZ_CP071091.1"/>
</dbReference>
<organism evidence="4 5">
    <name type="scientific">Myxococcus landrumensis</name>
    <dbReference type="NCBI Taxonomy" id="2813577"/>
    <lineage>
        <taxon>Bacteria</taxon>
        <taxon>Pseudomonadati</taxon>
        <taxon>Myxococcota</taxon>
        <taxon>Myxococcia</taxon>
        <taxon>Myxococcales</taxon>
        <taxon>Cystobacterineae</taxon>
        <taxon>Myxococcaceae</taxon>
        <taxon>Myxococcus</taxon>
    </lineage>
</organism>
<dbReference type="Proteomes" id="UP000663090">
    <property type="component" value="Chromosome"/>
</dbReference>
<keyword evidence="2" id="KW-0812">Transmembrane</keyword>
<protein>
    <recommendedName>
        <fullName evidence="6">Lipoprotein</fullName>
    </recommendedName>
</protein>
<feature type="transmembrane region" description="Helical" evidence="2">
    <location>
        <begin position="107"/>
        <end position="127"/>
    </location>
</feature>